<dbReference type="AlphaFoldDB" id="A0A2L0F9X0"/>
<name>A0A2L0F9X0_SORCE</name>
<dbReference type="OrthoDB" id="5480456at2"/>
<accession>A0A2L0F9X0</accession>
<proteinExistence type="predicted"/>
<gene>
    <name evidence="1" type="ORF">SOCE26_098980</name>
</gene>
<evidence type="ECO:0000313" key="1">
    <source>
        <dbReference type="EMBL" id="AUX48364.1"/>
    </source>
</evidence>
<dbReference type="Proteomes" id="UP000238348">
    <property type="component" value="Chromosome"/>
</dbReference>
<organism evidence="1 2">
    <name type="scientific">Sorangium cellulosum</name>
    <name type="common">Polyangium cellulosum</name>
    <dbReference type="NCBI Taxonomy" id="56"/>
    <lineage>
        <taxon>Bacteria</taxon>
        <taxon>Pseudomonadati</taxon>
        <taxon>Myxococcota</taxon>
        <taxon>Polyangia</taxon>
        <taxon>Polyangiales</taxon>
        <taxon>Polyangiaceae</taxon>
        <taxon>Sorangium</taxon>
    </lineage>
</organism>
<protein>
    <submittedName>
        <fullName evidence="1">Uncharacterized protein</fullName>
    </submittedName>
</protein>
<sequence length="810" mass="88379">MTRIERERRRPWRGAARLATASLLIGGTGSVFGCLDRPIAPNEPRTTATIVERLTQSSVDKIDLVLAIDNSGSMADKQDILAFAIPDLVSGLVNPVCVHIEDPTQPVAEVDSPNDECPANYKREFEPIKDIHIGIISSSLGGHGASSCPVSATNVSNNDYGRLLARETENSPNNDLPTYLGLGFLAWDPDQKLAGMPEVPDQNDGEADIDGDSAADLNDTSLVEQLTAMVKGTGQAGCGFEAQLESVYRFLVDPEPYQEIVIEENVAVRKGRDETVLQQRRDFLRPSSLLAIIMLTDENDCSIREEGRNFLVAETRNNFRLWRPRSECAVDPNHPCCSSCNQTTPKGCDEDPTCKGLDQKPAKLTAAEDPVNSRCWDQKRRFGFDFLYPIDRYTEAFTQVQLTDHLGHSFQNPIFSDLNPADLDTNIRDPGLVFFAGIVGVPWQDIARQTAEGVPDLLRGLDKDGNPVGGFKNADELGVKINDGVGSTWDVILGDPANYVPPADPFMRESMAPRSGTNPITGDPIIPPTESGFNDINGREYTISAASTGDLQYACIFDLREEHSCEGTDQSCDCRVPATATEINDNPLCKPEAGNEPGDPVNRTTTQYKAKAYPGLRELQLIRELGPQGIVGSVCPRQLNNPNERDYGYRPAIGSIIDRLKLALRGQCLPRTLTPDPETKQVSCLILEARNSQGQCDCNTEARGDVTEKNLAAKKKVLEDPLAEPAGWDCVCEIQQLQGDEAEACRNDAGDNVQTAAGPVHGWCYIDPSIRVGNAEIVASCPPTEQRIIRFTNKGEAQQGATMFITCSGE</sequence>
<dbReference type="PROSITE" id="PS51257">
    <property type="entry name" value="PROKAR_LIPOPROTEIN"/>
    <property type="match status" value="1"/>
</dbReference>
<reference evidence="1 2" key="1">
    <citation type="submission" date="2015-09" db="EMBL/GenBank/DDBJ databases">
        <title>Sorangium comparison.</title>
        <authorList>
            <person name="Zaburannyi N."/>
            <person name="Bunk B."/>
            <person name="Overmann J."/>
            <person name="Mueller R."/>
        </authorList>
    </citation>
    <scope>NUCLEOTIDE SEQUENCE [LARGE SCALE GENOMIC DNA]</scope>
    <source>
        <strain evidence="1 2">So ce26</strain>
    </source>
</reference>
<evidence type="ECO:0000313" key="2">
    <source>
        <dbReference type="Proteomes" id="UP000238348"/>
    </source>
</evidence>
<dbReference type="EMBL" id="CP012673">
    <property type="protein sequence ID" value="AUX48364.1"/>
    <property type="molecule type" value="Genomic_DNA"/>
</dbReference>
<dbReference type="RefSeq" id="WP_104986235.1">
    <property type="nucleotide sequence ID" value="NZ_CP012673.1"/>
</dbReference>